<gene>
    <name evidence="2" type="ORF">CALCODRAFT_198241</name>
</gene>
<keyword evidence="3" id="KW-1185">Reference proteome</keyword>
<sequence>MDTSKAKVRSGDTHQHPAIWNGQMLSITPQFCMSADAVMLLPHRSEIRRRVVWTEDVIENAIASLHKVARVTPHACISSMHYSDEHTIVIRPNGICHQRVSSETISQKVRTEGDEHFPIIECPGSFILDSSGPSGWDPSRPWDNTADQKATQNGK</sequence>
<evidence type="ECO:0000256" key="1">
    <source>
        <dbReference type="SAM" id="MobiDB-lite"/>
    </source>
</evidence>
<dbReference type="InParanoid" id="A0A165HFJ1"/>
<name>A0A165HFJ1_9BASI</name>
<evidence type="ECO:0000313" key="2">
    <source>
        <dbReference type="EMBL" id="KZT59232.1"/>
    </source>
</evidence>
<organism evidence="2 3">
    <name type="scientific">Calocera cornea HHB12733</name>
    <dbReference type="NCBI Taxonomy" id="1353952"/>
    <lineage>
        <taxon>Eukaryota</taxon>
        <taxon>Fungi</taxon>
        <taxon>Dikarya</taxon>
        <taxon>Basidiomycota</taxon>
        <taxon>Agaricomycotina</taxon>
        <taxon>Dacrymycetes</taxon>
        <taxon>Dacrymycetales</taxon>
        <taxon>Dacrymycetaceae</taxon>
        <taxon>Calocera</taxon>
    </lineage>
</organism>
<reference evidence="2 3" key="1">
    <citation type="journal article" date="2016" name="Mol. Biol. Evol.">
        <title>Comparative Genomics of Early-Diverging Mushroom-Forming Fungi Provides Insights into the Origins of Lignocellulose Decay Capabilities.</title>
        <authorList>
            <person name="Nagy L.G."/>
            <person name="Riley R."/>
            <person name="Tritt A."/>
            <person name="Adam C."/>
            <person name="Daum C."/>
            <person name="Floudas D."/>
            <person name="Sun H."/>
            <person name="Yadav J.S."/>
            <person name="Pangilinan J."/>
            <person name="Larsson K.H."/>
            <person name="Matsuura K."/>
            <person name="Barry K."/>
            <person name="Labutti K."/>
            <person name="Kuo R."/>
            <person name="Ohm R.A."/>
            <person name="Bhattacharya S.S."/>
            <person name="Shirouzu T."/>
            <person name="Yoshinaga Y."/>
            <person name="Martin F.M."/>
            <person name="Grigoriev I.V."/>
            <person name="Hibbett D.S."/>
        </authorList>
    </citation>
    <scope>NUCLEOTIDE SEQUENCE [LARGE SCALE GENOMIC DNA]</scope>
    <source>
        <strain evidence="2 3">HHB12733</strain>
    </source>
</reference>
<accession>A0A165HFJ1</accession>
<dbReference type="Proteomes" id="UP000076842">
    <property type="component" value="Unassembled WGS sequence"/>
</dbReference>
<feature type="region of interest" description="Disordered" evidence="1">
    <location>
        <begin position="129"/>
        <end position="155"/>
    </location>
</feature>
<dbReference type="EMBL" id="KV423942">
    <property type="protein sequence ID" value="KZT59232.1"/>
    <property type="molecule type" value="Genomic_DNA"/>
</dbReference>
<protein>
    <submittedName>
        <fullName evidence="2">Uncharacterized protein</fullName>
    </submittedName>
</protein>
<dbReference type="AlphaFoldDB" id="A0A165HFJ1"/>
<proteinExistence type="predicted"/>
<evidence type="ECO:0000313" key="3">
    <source>
        <dbReference type="Proteomes" id="UP000076842"/>
    </source>
</evidence>
<feature type="compositionally biased region" description="Polar residues" evidence="1">
    <location>
        <begin position="145"/>
        <end position="155"/>
    </location>
</feature>